<keyword evidence="1" id="KW-0732">Signal</keyword>
<accession>A0A8J6Y0L6</accession>
<organism evidence="3 4">
    <name type="scientific">Candidatus Sulfomarinibacter kjeldsenii</name>
    <dbReference type="NCBI Taxonomy" id="2885994"/>
    <lineage>
        <taxon>Bacteria</taxon>
        <taxon>Pseudomonadati</taxon>
        <taxon>Acidobacteriota</taxon>
        <taxon>Thermoanaerobaculia</taxon>
        <taxon>Thermoanaerobaculales</taxon>
        <taxon>Candidatus Sulfomarinibacteraceae</taxon>
        <taxon>Candidatus Sulfomarinibacter</taxon>
    </lineage>
</organism>
<evidence type="ECO:0000313" key="4">
    <source>
        <dbReference type="Proteomes" id="UP000598633"/>
    </source>
</evidence>
<dbReference type="Gene3D" id="2.60.450.10">
    <property type="entry name" value="Lipopolysaccharide (LPS) transport protein A like domain"/>
    <property type="match status" value="1"/>
</dbReference>
<evidence type="ECO:0000313" key="3">
    <source>
        <dbReference type="EMBL" id="MBD3871223.1"/>
    </source>
</evidence>
<dbReference type="PANTHER" id="PTHR36504:SF1">
    <property type="entry name" value="LIPOPOLYSACCHARIDE EXPORT SYSTEM PROTEIN LPTA"/>
    <property type="match status" value="1"/>
</dbReference>
<name>A0A8J6Y0L6_9BACT</name>
<proteinExistence type="predicted"/>
<dbReference type="GO" id="GO:0009279">
    <property type="term" value="C:cell outer membrane"/>
    <property type="evidence" value="ECO:0007669"/>
    <property type="project" value="TreeGrafter"/>
</dbReference>
<dbReference type="Proteomes" id="UP000598633">
    <property type="component" value="Unassembled WGS sequence"/>
</dbReference>
<dbReference type="AlphaFoldDB" id="A0A8J6Y0L6"/>
<protein>
    <recommendedName>
        <fullName evidence="2">Organic solvent tolerance-like N-terminal domain-containing protein</fullName>
    </recommendedName>
</protein>
<sequence length="650" mass="70943">MSESSRNWIRRLTTAAMLLILVALAVTVSQRFRKFRTPVTEVSRGDVESGGGDRAIGVYTGFEYVERVAGKLIFELMSKRTLGLSSGWHEIEGVRLQFYRDGGPGPVLIADGASFNIQTRDARLEGGVRIEMPNGAVLTTDAGRFEASSRRFTANSDVYFFSGASFGRARNAAYDLERDEVILSEGVVLTADDGTTLSAPSAVYQRSKQTILFRDGGRVQLRDAEVKAPKMTVVLEENDGPPIRIDLAGGVEARVGGLSEGGWVEAQMERAIAERDARGRWQIDATTSGPWVTIRFRGGEGYFERTLRTWILRAVISDNGILNLRAEKGVCIHEIPAEGPPRWGEAEEARVWFSDGQATDVELFQDVVLRAGDLEGRGYRARLSPQAGLTMLHGDPTGPERVLLLNERGRVSCDRAQIFNQDGRAEARGNVQGSISDVSIMKNVGNDSSDDPAHFAAEVLEVSGEGAVYHLRENTRFWQGHRLLLADDVVYQHELTTVRAAGHVRTTLPASHLELEGSPEEDVVVVARSLDFSQATGEAIYRGNVRYSDPKHTLAAAELTVFFDENNEVTAVEAIGAVELVELETGRRMTGQRARREVATQAVTITGNPVRLSDDAGNVVSGSSLTWNQADGTVAVAGGTETIYYPEETP</sequence>
<dbReference type="GO" id="GO:0015920">
    <property type="term" value="P:lipopolysaccharide transport"/>
    <property type="evidence" value="ECO:0007669"/>
    <property type="project" value="TreeGrafter"/>
</dbReference>
<evidence type="ECO:0000259" key="2">
    <source>
        <dbReference type="Pfam" id="PF03968"/>
    </source>
</evidence>
<dbReference type="InterPro" id="IPR005653">
    <property type="entry name" value="OstA-like_N"/>
</dbReference>
<dbReference type="EMBL" id="JACXWA010000121">
    <property type="protein sequence ID" value="MBD3871223.1"/>
    <property type="molecule type" value="Genomic_DNA"/>
</dbReference>
<dbReference type="GO" id="GO:0030288">
    <property type="term" value="C:outer membrane-bounded periplasmic space"/>
    <property type="evidence" value="ECO:0007669"/>
    <property type="project" value="TreeGrafter"/>
</dbReference>
<dbReference type="InterPro" id="IPR052037">
    <property type="entry name" value="LPS_export_LptA"/>
</dbReference>
<dbReference type="GO" id="GO:0017089">
    <property type="term" value="F:glycolipid transfer activity"/>
    <property type="evidence" value="ECO:0007669"/>
    <property type="project" value="TreeGrafter"/>
</dbReference>
<dbReference type="PANTHER" id="PTHR36504">
    <property type="entry name" value="LIPOPOLYSACCHARIDE EXPORT SYSTEM PROTEIN LPTA"/>
    <property type="match status" value="1"/>
</dbReference>
<feature type="domain" description="Organic solvent tolerance-like N-terminal" evidence="2">
    <location>
        <begin position="525"/>
        <end position="631"/>
    </location>
</feature>
<comment type="caution">
    <text evidence="3">The sequence shown here is derived from an EMBL/GenBank/DDBJ whole genome shotgun (WGS) entry which is preliminary data.</text>
</comment>
<evidence type="ECO:0000256" key="1">
    <source>
        <dbReference type="ARBA" id="ARBA00022729"/>
    </source>
</evidence>
<gene>
    <name evidence="3" type="ORF">IFJ97_07690</name>
</gene>
<reference evidence="3 4" key="1">
    <citation type="submission" date="2020-08" db="EMBL/GenBank/DDBJ databases">
        <title>Acidobacteriota in marine sediments use diverse sulfur dissimilation pathways.</title>
        <authorList>
            <person name="Wasmund K."/>
        </authorList>
    </citation>
    <scope>NUCLEOTIDE SEQUENCE [LARGE SCALE GENOMIC DNA]</scope>
    <source>
        <strain evidence="3">MAG AM3-A</strain>
    </source>
</reference>
<dbReference type="Pfam" id="PF03968">
    <property type="entry name" value="LptD_N"/>
    <property type="match status" value="1"/>
</dbReference>